<keyword evidence="1" id="KW-0175">Coiled coil</keyword>
<dbReference type="SUPFAM" id="SSF49842">
    <property type="entry name" value="TNF-like"/>
    <property type="match status" value="1"/>
</dbReference>
<dbReference type="InterPro" id="IPR008983">
    <property type="entry name" value="Tumour_necrosis_fac-like_dom"/>
</dbReference>
<evidence type="ECO:0000313" key="2">
    <source>
        <dbReference type="EMBL" id="CAG2196819.1"/>
    </source>
</evidence>
<organism evidence="2 3">
    <name type="scientific">Mytilus edulis</name>
    <name type="common">Blue mussel</name>
    <dbReference type="NCBI Taxonomy" id="6550"/>
    <lineage>
        <taxon>Eukaryota</taxon>
        <taxon>Metazoa</taxon>
        <taxon>Spiralia</taxon>
        <taxon>Lophotrochozoa</taxon>
        <taxon>Mollusca</taxon>
        <taxon>Bivalvia</taxon>
        <taxon>Autobranchia</taxon>
        <taxon>Pteriomorphia</taxon>
        <taxon>Mytilida</taxon>
        <taxon>Mytiloidea</taxon>
        <taxon>Mytilidae</taxon>
        <taxon>Mytilinae</taxon>
        <taxon>Mytilus</taxon>
    </lineage>
</organism>
<sequence>MRSMQKNMAEVFRKNELIQLENDKLKKENKVLQNKIGSLEKKTIKIERTMNQMKTTFEWTRHYTTEKEAAEKVNQDKVSRSETLGRINTIQEKSPRLIVPAASQGYPVVGFNAVLTHDVSLGPLQTVVFDTVITNVGQAYEPKRWTIFSSIFRSITLFRQPFVALNIRKFM</sequence>
<protein>
    <submittedName>
        <fullName evidence="2">Uncharacterized protein</fullName>
    </submittedName>
</protein>
<proteinExistence type="predicted"/>
<dbReference type="Proteomes" id="UP000683360">
    <property type="component" value="Unassembled WGS sequence"/>
</dbReference>
<comment type="caution">
    <text evidence="2">The sequence shown here is derived from an EMBL/GenBank/DDBJ whole genome shotgun (WGS) entry which is preliminary data.</text>
</comment>
<reference evidence="2" key="1">
    <citation type="submission" date="2021-03" db="EMBL/GenBank/DDBJ databases">
        <authorList>
            <person name="Bekaert M."/>
        </authorList>
    </citation>
    <scope>NUCLEOTIDE SEQUENCE</scope>
</reference>
<evidence type="ECO:0000256" key="1">
    <source>
        <dbReference type="SAM" id="Coils"/>
    </source>
</evidence>
<evidence type="ECO:0000313" key="3">
    <source>
        <dbReference type="Proteomes" id="UP000683360"/>
    </source>
</evidence>
<name>A0A8S3QMQ6_MYTED</name>
<accession>A0A8S3QMQ6</accession>
<dbReference type="AlphaFoldDB" id="A0A8S3QMQ6"/>
<dbReference type="EMBL" id="CAJPWZ010000576">
    <property type="protein sequence ID" value="CAG2196819.1"/>
    <property type="molecule type" value="Genomic_DNA"/>
</dbReference>
<feature type="coiled-coil region" evidence="1">
    <location>
        <begin position="8"/>
        <end position="42"/>
    </location>
</feature>
<keyword evidence="3" id="KW-1185">Reference proteome</keyword>
<dbReference type="OrthoDB" id="6368610at2759"/>
<gene>
    <name evidence="2" type="ORF">MEDL_11677</name>
</gene>